<dbReference type="AlphaFoldDB" id="A0A433RNJ4"/>
<dbReference type="EMBL" id="JTFC01000202">
    <property type="protein sequence ID" value="RUS49614.1"/>
    <property type="molecule type" value="Genomic_DNA"/>
</dbReference>
<reference evidence="1 2" key="1">
    <citation type="submission" date="2014-11" db="EMBL/GenBank/DDBJ databases">
        <title>Genome sequence and analysis of novel Kurthia sp.</title>
        <authorList>
            <person name="Lawson J.N."/>
            <person name="Gonzalez J.E."/>
            <person name="Rinauldi L."/>
            <person name="Xuan Z."/>
            <person name="Firman A."/>
            <person name="Shaddox L."/>
            <person name="Trudeau A."/>
            <person name="Shah S."/>
            <person name="Reiman D."/>
        </authorList>
    </citation>
    <scope>NUCLEOTIDE SEQUENCE [LARGE SCALE GENOMIC DNA]</scope>
    <source>
        <strain evidence="1 2">3B1D</strain>
    </source>
</reference>
<keyword evidence="2" id="KW-1185">Reference proteome</keyword>
<evidence type="ECO:0000313" key="2">
    <source>
        <dbReference type="Proteomes" id="UP000288623"/>
    </source>
</evidence>
<gene>
    <name evidence="1" type="ORF">QI30_19840</name>
</gene>
<organism evidence="1 2">
    <name type="scientific">Candidatus Kurthia intestinigallinarum</name>
    <dbReference type="NCBI Taxonomy" id="1562256"/>
    <lineage>
        <taxon>Bacteria</taxon>
        <taxon>Bacillati</taxon>
        <taxon>Bacillota</taxon>
        <taxon>Bacilli</taxon>
        <taxon>Bacillales</taxon>
        <taxon>Caryophanaceae</taxon>
        <taxon>Kurthia</taxon>
    </lineage>
</organism>
<name>A0A433RNJ4_9BACL</name>
<sequence>MRKNINLFYLFLVGMILILGINSKNAKAASSQLQTPSNLKLVSKKADGAIRFSPLDPQYFYKLESPGSTRYSVKFKWGKVKGASYYKFVLYNRKTKKTEVIEEVNSNQFDSDEWGIYLVEGYDYKFKVKAIKDSKGKKKSSSYSKPINVSIPYDVVEKLIVMADEEEYDKSINYLIMSFKNTGRRTVGIGPMTFYPDGHSNPITVYAHVLIDSKFVQRMLFVNGKDINGDKDEIASRIYPFKNGPILYTRSTKITFTISDNKKLFLVEGSNNQYFITEIKNSN</sequence>
<dbReference type="RefSeq" id="WP_126992149.1">
    <property type="nucleotide sequence ID" value="NZ_JTFC01000202.1"/>
</dbReference>
<comment type="caution">
    <text evidence="1">The sequence shown here is derived from an EMBL/GenBank/DDBJ whole genome shotgun (WGS) entry which is preliminary data.</text>
</comment>
<dbReference type="Proteomes" id="UP000288623">
    <property type="component" value="Unassembled WGS sequence"/>
</dbReference>
<protein>
    <submittedName>
        <fullName evidence="1">Uncharacterized protein</fullName>
    </submittedName>
</protein>
<evidence type="ECO:0000313" key="1">
    <source>
        <dbReference type="EMBL" id="RUS49614.1"/>
    </source>
</evidence>
<accession>A0A433RNJ4</accession>
<proteinExistence type="predicted"/>